<name>A0A1I0WWX5_9FIRM</name>
<keyword evidence="2" id="KW-0378">Hydrolase</keyword>
<evidence type="ECO:0000259" key="3">
    <source>
        <dbReference type="Pfam" id="PF04509"/>
    </source>
</evidence>
<keyword evidence="5" id="KW-1185">Reference proteome</keyword>
<dbReference type="Gene3D" id="3.40.1550.10">
    <property type="entry name" value="CheC-like"/>
    <property type="match status" value="1"/>
</dbReference>
<evidence type="ECO:0000256" key="1">
    <source>
        <dbReference type="ARBA" id="ARBA00022500"/>
    </source>
</evidence>
<accession>A0A1I0WWX5</accession>
<evidence type="ECO:0000313" key="5">
    <source>
        <dbReference type="Proteomes" id="UP000198838"/>
    </source>
</evidence>
<reference evidence="4 5" key="1">
    <citation type="submission" date="2016-10" db="EMBL/GenBank/DDBJ databases">
        <authorList>
            <person name="de Groot N.N."/>
        </authorList>
    </citation>
    <scope>NUCLEOTIDE SEQUENCE [LARGE SCALE GENOMIC DNA]</scope>
    <source>
        <strain evidence="4 5">DSM 5522</strain>
    </source>
</reference>
<evidence type="ECO:0000256" key="2">
    <source>
        <dbReference type="ARBA" id="ARBA00022801"/>
    </source>
</evidence>
<dbReference type="AlphaFoldDB" id="A0A1I0WWX5"/>
<dbReference type="OrthoDB" id="9812187at2"/>
<dbReference type="InterPro" id="IPR050992">
    <property type="entry name" value="CheZ_family_phosphatases"/>
</dbReference>
<dbReference type="CDD" id="cd17909">
    <property type="entry name" value="CheC_ClassI"/>
    <property type="match status" value="1"/>
</dbReference>
<dbReference type="InterPro" id="IPR028976">
    <property type="entry name" value="CheC-like_sf"/>
</dbReference>
<dbReference type="Pfam" id="PF04509">
    <property type="entry name" value="CheC"/>
    <property type="match status" value="2"/>
</dbReference>
<evidence type="ECO:0000313" key="4">
    <source>
        <dbReference type="EMBL" id="SFA92670.1"/>
    </source>
</evidence>
<organism evidence="4 5">
    <name type="scientific">Acetitomaculum ruminis DSM 5522</name>
    <dbReference type="NCBI Taxonomy" id="1120918"/>
    <lineage>
        <taxon>Bacteria</taxon>
        <taxon>Bacillati</taxon>
        <taxon>Bacillota</taxon>
        <taxon>Clostridia</taxon>
        <taxon>Lachnospirales</taxon>
        <taxon>Lachnospiraceae</taxon>
        <taxon>Acetitomaculum</taxon>
    </lineage>
</organism>
<dbReference type="STRING" id="1120918.SAMN05216249_10519"/>
<dbReference type="SUPFAM" id="SSF103039">
    <property type="entry name" value="CheC-like"/>
    <property type="match status" value="1"/>
</dbReference>
<protein>
    <submittedName>
        <fullName evidence="4">Chemotaxis protein CheC</fullName>
    </submittedName>
</protein>
<dbReference type="RefSeq" id="WP_092871043.1">
    <property type="nucleotide sequence ID" value="NZ_FOJY01000005.1"/>
</dbReference>
<dbReference type="GO" id="GO:0016787">
    <property type="term" value="F:hydrolase activity"/>
    <property type="evidence" value="ECO:0007669"/>
    <property type="project" value="UniProtKB-KW"/>
</dbReference>
<feature type="domain" description="CheC-like protein" evidence="3">
    <location>
        <begin position="106"/>
        <end position="142"/>
    </location>
</feature>
<feature type="domain" description="CheC-like protein" evidence="3">
    <location>
        <begin position="8"/>
        <end position="44"/>
    </location>
</feature>
<sequence>MFEISEVHLDALKEVGNIGSGNAATALSSMLNCMVNVTVPDVKIIDYEEAIKLITVEKGETAGIVIDVDVDLKGSMTTIFHRYFVNELLKPFLGIEIDNLSTMEPMAASALCEIGNITTASYVNALAKLTSLTIDIRPPHIMLDEVHNILDAGSEKMTEPGDKVVLIDEHFVIKNVEFQSSMILMLEMESFKFLIKTLGL</sequence>
<dbReference type="EMBL" id="FOJY01000005">
    <property type="protein sequence ID" value="SFA92670.1"/>
    <property type="molecule type" value="Genomic_DNA"/>
</dbReference>
<dbReference type="InterPro" id="IPR007597">
    <property type="entry name" value="CheC"/>
</dbReference>
<dbReference type="PANTHER" id="PTHR43693:SF1">
    <property type="entry name" value="PROTEIN PHOSPHATASE CHEZ"/>
    <property type="match status" value="1"/>
</dbReference>
<keyword evidence="1" id="KW-0145">Chemotaxis</keyword>
<dbReference type="GO" id="GO:0006935">
    <property type="term" value="P:chemotaxis"/>
    <property type="evidence" value="ECO:0007669"/>
    <property type="project" value="UniProtKB-KW"/>
</dbReference>
<proteinExistence type="predicted"/>
<dbReference type="PANTHER" id="PTHR43693">
    <property type="entry name" value="PROTEIN PHOSPHATASE CHEZ"/>
    <property type="match status" value="1"/>
</dbReference>
<dbReference type="Proteomes" id="UP000198838">
    <property type="component" value="Unassembled WGS sequence"/>
</dbReference>
<gene>
    <name evidence="4" type="ORF">SAMN05216249_10519</name>
</gene>